<name>A0A1J8Q9Z7_9AGAM</name>
<protein>
    <submittedName>
        <fullName evidence="1">Uncharacterized protein</fullName>
    </submittedName>
</protein>
<dbReference type="AlphaFoldDB" id="A0A1J8Q9Z7"/>
<organism evidence="1 2">
    <name type="scientific">Rhizopogon vesiculosus</name>
    <dbReference type="NCBI Taxonomy" id="180088"/>
    <lineage>
        <taxon>Eukaryota</taxon>
        <taxon>Fungi</taxon>
        <taxon>Dikarya</taxon>
        <taxon>Basidiomycota</taxon>
        <taxon>Agaricomycotina</taxon>
        <taxon>Agaricomycetes</taxon>
        <taxon>Agaricomycetidae</taxon>
        <taxon>Boletales</taxon>
        <taxon>Suillineae</taxon>
        <taxon>Rhizopogonaceae</taxon>
        <taxon>Rhizopogon</taxon>
    </lineage>
</organism>
<comment type="caution">
    <text evidence="1">The sequence shown here is derived from an EMBL/GenBank/DDBJ whole genome shotgun (WGS) entry which is preliminary data.</text>
</comment>
<keyword evidence="2" id="KW-1185">Reference proteome</keyword>
<accession>A0A1J8Q9Z7</accession>
<sequence>MGFNRNDQIFLGLEHYIKNHLEKKVPPGQAYIDWQVLYHGARDGACADSIPRRAS</sequence>
<evidence type="ECO:0000313" key="1">
    <source>
        <dbReference type="EMBL" id="OJA08564.1"/>
    </source>
</evidence>
<dbReference type="Proteomes" id="UP000183567">
    <property type="component" value="Unassembled WGS sequence"/>
</dbReference>
<proteinExistence type="predicted"/>
<gene>
    <name evidence="1" type="ORF">AZE42_03359</name>
</gene>
<dbReference type="EMBL" id="LVVM01006278">
    <property type="protein sequence ID" value="OJA08564.1"/>
    <property type="molecule type" value="Genomic_DNA"/>
</dbReference>
<reference evidence="1 2" key="1">
    <citation type="submission" date="2016-03" db="EMBL/GenBank/DDBJ databases">
        <title>Comparative genomics of the ectomycorrhizal sister species Rhizopogon vinicolor and Rhizopogon vesiculosus (Basidiomycota: Boletales) reveals a divergence of the mating type B locus.</title>
        <authorList>
            <person name="Mujic A.B."/>
            <person name="Kuo A."/>
            <person name="Tritt A."/>
            <person name="Lipzen A."/>
            <person name="Chen C."/>
            <person name="Johnson J."/>
            <person name="Sharma A."/>
            <person name="Barry K."/>
            <person name="Grigoriev I.V."/>
            <person name="Spatafora J.W."/>
        </authorList>
    </citation>
    <scope>NUCLEOTIDE SEQUENCE [LARGE SCALE GENOMIC DNA]</scope>
    <source>
        <strain evidence="1 2">AM-OR11-056</strain>
    </source>
</reference>
<evidence type="ECO:0000313" key="2">
    <source>
        <dbReference type="Proteomes" id="UP000183567"/>
    </source>
</evidence>